<protein>
    <submittedName>
        <fullName evidence="2">Uncharacterized protein</fullName>
    </submittedName>
</protein>
<sequence length="101" mass="10692">MIPIGPLVPSAILDGKDPRDTSFDGGLLPVSNHYPEWLDSKQENLVDYGHNEIVLSMKRLGKSGRGPKMGEKSQKIEERNPGSRSGTPAPGSGAPAVDLGA</sequence>
<comment type="caution">
    <text evidence="2">The sequence shown here is derived from an EMBL/GenBank/DDBJ whole genome shotgun (WGS) entry which is preliminary data.</text>
</comment>
<dbReference type="AlphaFoldDB" id="A0ABD1M3C2"/>
<evidence type="ECO:0000256" key="1">
    <source>
        <dbReference type="SAM" id="MobiDB-lite"/>
    </source>
</evidence>
<proteinExistence type="predicted"/>
<evidence type="ECO:0000313" key="2">
    <source>
        <dbReference type="EMBL" id="KAL2330265.1"/>
    </source>
</evidence>
<reference evidence="2 3" key="1">
    <citation type="submission" date="2024-08" db="EMBL/GenBank/DDBJ databases">
        <title>Insights into the chromosomal genome structure of Flemingia macrophylla.</title>
        <authorList>
            <person name="Ding Y."/>
            <person name="Zhao Y."/>
            <person name="Bi W."/>
            <person name="Wu M."/>
            <person name="Zhao G."/>
            <person name="Gong Y."/>
            <person name="Li W."/>
            <person name="Zhang P."/>
        </authorList>
    </citation>
    <scope>NUCLEOTIDE SEQUENCE [LARGE SCALE GENOMIC DNA]</scope>
    <source>
        <strain evidence="2">DYQJB</strain>
        <tissue evidence="2">Leaf</tissue>
    </source>
</reference>
<keyword evidence="3" id="KW-1185">Reference proteome</keyword>
<dbReference type="EMBL" id="JBGMDY010000006">
    <property type="protein sequence ID" value="KAL2330265.1"/>
    <property type="molecule type" value="Genomic_DNA"/>
</dbReference>
<feature type="compositionally biased region" description="Basic and acidic residues" evidence="1">
    <location>
        <begin position="68"/>
        <end position="81"/>
    </location>
</feature>
<gene>
    <name evidence="2" type="ORF">Fmac_017846</name>
</gene>
<feature type="region of interest" description="Disordered" evidence="1">
    <location>
        <begin position="58"/>
        <end position="101"/>
    </location>
</feature>
<name>A0ABD1M3C2_9FABA</name>
<organism evidence="2 3">
    <name type="scientific">Flemingia macrophylla</name>
    <dbReference type="NCBI Taxonomy" id="520843"/>
    <lineage>
        <taxon>Eukaryota</taxon>
        <taxon>Viridiplantae</taxon>
        <taxon>Streptophyta</taxon>
        <taxon>Embryophyta</taxon>
        <taxon>Tracheophyta</taxon>
        <taxon>Spermatophyta</taxon>
        <taxon>Magnoliopsida</taxon>
        <taxon>eudicotyledons</taxon>
        <taxon>Gunneridae</taxon>
        <taxon>Pentapetalae</taxon>
        <taxon>rosids</taxon>
        <taxon>fabids</taxon>
        <taxon>Fabales</taxon>
        <taxon>Fabaceae</taxon>
        <taxon>Papilionoideae</taxon>
        <taxon>50 kb inversion clade</taxon>
        <taxon>NPAAA clade</taxon>
        <taxon>indigoferoid/millettioid clade</taxon>
        <taxon>Phaseoleae</taxon>
        <taxon>Flemingia</taxon>
    </lineage>
</organism>
<feature type="region of interest" description="Disordered" evidence="1">
    <location>
        <begin position="1"/>
        <end position="27"/>
    </location>
</feature>
<accession>A0ABD1M3C2</accession>
<evidence type="ECO:0000313" key="3">
    <source>
        <dbReference type="Proteomes" id="UP001603857"/>
    </source>
</evidence>
<dbReference type="Proteomes" id="UP001603857">
    <property type="component" value="Unassembled WGS sequence"/>
</dbReference>